<protein>
    <submittedName>
        <fullName evidence="2">Uncharacterized protein</fullName>
    </submittedName>
</protein>
<evidence type="ECO:0000313" key="4">
    <source>
        <dbReference type="Proteomes" id="UP000183090"/>
    </source>
</evidence>
<name>A0A0F7HKH2_9STAP</name>
<dbReference type="Proteomes" id="UP000183090">
    <property type="component" value="Unassembled WGS sequence"/>
</dbReference>
<dbReference type="KEGG" id="shv:AAT16_09330"/>
<dbReference type="AlphaFoldDB" id="A0A0F7HKH2"/>
<organism evidence="2 4">
    <name type="scientific">Salinicoccus halodurans</name>
    <dbReference type="NCBI Taxonomy" id="407035"/>
    <lineage>
        <taxon>Bacteria</taxon>
        <taxon>Bacillati</taxon>
        <taxon>Bacillota</taxon>
        <taxon>Bacilli</taxon>
        <taxon>Bacillales</taxon>
        <taxon>Staphylococcaceae</taxon>
        <taxon>Salinicoccus</taxon>
    </lineage>
</organism>
<proteinExistence type="predicted"/>
<keyword evidence="3" id="KW-1185">Reference proteome</keyword>
<gene>
    <name evidence="1" type="ORF">AAT16_09330</name>
    <name evidence="2" type="ORF">SAMN05216235_2764</name>
</gene>
<reference evidence="3" key="2">
    <citation type="submission" date="2015-04" db="EMBL/GenBank/DDBJ databases">
        <title>Complete genome sequence of Salinicoccus halodurans strain H3B36, isolated from the Qaidam basin of China.</title>
        <authorList>
            <person name="Ma Y."/>
            <person name="Jiang K."/>
            <person name="Xue Y."/>
        </authorList>
    </citation>
    <scope>NUCLEOTIDE SEQUENCE [LARGE SCALE GENOMIC DNA]</scope>
    <source>
        <strain evidence="3">H3B36</strain>
    </source>
</reference>
<sequence length="63" mass="7561">MITIKKFRIIYKNRLRQTIYTNIHTLESLKKEIKKAKEEGHGHLMLNGNEIFPNQVKRVKQLK</sequence>
<reference evidence="1 3" key="1">
    <citation type="journal article" date="2015" name="Int. J. Syst. Evol. Microbiol.">
        <title>Complete genome sequence of Salinicoccus halodurans H3B36, isolated from the Qaidam Basin in China.</title>
        <authorList>
            <person name="Jiang K."/>
            <person name="Xue Y."/>
            <person name="Ma Y."/>
        </authorList>
    </citation>
    <scope>NUCLEOTIDE SEQUENCE [LARGE SCALE GENOMIC DNA]</scope>
    <source>
        <strain evidence="1 3">H3B36</strain>
    </source>
</reference>
<dbReference type="EMBL" id="CP011366">
    <property type="protein sequence ID" value="AKG74408.1"/>
    <property type="molecule type" value="Genomic_DNA"/>
</dbReference>
<accession>A0A0F7HKH2</accession>
<dbReference type="Proteomes" id="UP000034029">
    <property type="component" value="Chromosome"/>
</dbReference>
<evidence type="ECO:0000313" key="2">
    <source>
        <dbReference type="EMBL" id="SFK95605.1"/>
    </source>
</evidence>
<evidence type="ECO:0000313" key="1">
    <source>
        <dbReference type="EMBL" id="AKG74408.1"/>
    </source>
</evidence>
<evidence type="ECO:0000313" key="3">
    <source>
        <dbReference type="Proteomes" id="UP000034029"/>
    </source>
</evidence>
<reference evidence="2 4" key="3">
    <citation type="submission" date="2016-10" db="EMBL/GenBank/DDBJ databases">
        <authorList>
            <person name="Varghese N."/>
            <person name="Submissions S."/>
        </authorList>
    </citation>
    <scope>NUCLEOTIDE SEQUENCE [LARGE SCALE GENOMIC DNA]</scope>
    <source>
        <strain evidence="2 4">CGMCC 1.6501</strain>
    </source>
</reference>
<dbReference type="EMBL" id="FOTB01000006">
    <property type="protein sequence ID" value="SFK95605.1"/>
    <property type="molecule type" value="Genomic_DNA"/>
</dbReference>